<protein>
    <submittedName>
        <fullName evidence="1">Uncharacterized protein</fullName>
    </submittedName>
</protein>
<reference evidence="1" key="1">
    <citation type="journal article" date="2019" name="bioRxiv">
        <title>The Genome of the Zebra Mussel, Dreissena polymorpha: A Resource for Invasive Species Research.</title>
        <authorList>
            <person name="McCartney M.A."/>
            <person name="Auch B."/>
            <person name="Kono T."/>
            <person name="Mallez S."/>
            <person name="Zhang Y."/>
            <person name="Obille A."/>
            <person name="Becker A."/>
            <person name="Abrahante J.E."/>
            <person name="Garbe J."/>
            <person name="Badalamenti J.P."/>
            <person name="Herman A."/>
            <person name="Mangelson H."/>
            <person name="Liachko I."/>
            <person name="Sullivan S."/>
            <person name="Sone E.D."/>
            <person name="Koren S."/>
            <person name="Silverstein K.A.T."/>
            <person name="Beckman K.B."/>
            <person name="Gohl D.M."/>
        </authorList>
    </citation>
    <scope>NUCLEOTIDE SEQUENCE</scope>
    <source>
        <strain evidence="1">Duluth1</strain>
        <tissue evidence="1">Whole animal</tissue>
    </source>
</reference>
<dbReference type="AlphaFoldDB" id="A0A9D4F9F3"/>
<sequence length="63" mass="7258">MLECETYLKENLVKAQSSIIFKANIDIEQYLCHQFSLGRITDSMRSLALEINLDHVLTLKTKS</sequence>
<dbReference type="Proteomes" id="UP000828390">
    <property type="component" value="Unassembled WGS sequence"/>
</dbReference>
<keyword evidence="2" id="KW-1185">Reference proteome</keyword>
<reference evidence="1" key="2">
    <citation type="submission" date="2020-11" db="EMBL/GenBank/DDBJ databases">
        <authorList>
            <person name="McCartney M.A."/>
            <person name="Auch B."/>
            <person name="Kono T."/>
            <person name="Mallez S."/>
            <person name="Becker A."/>
            <person name="Gohl D.M."/>
            <person name="Silverstein K.A.T."/>
            <person name="Koren S."/>
            <person name="Bechman K.B."/>
            <person name="Herman A."/>
            <person name="Abrahante J.E."/>
            <person name="Garbe J."/>
        </authorList>
    </citation>
    <scope>NUCLEOTIDE SEQUENCE</scope>
    <source>
        <strain evidence="1">Duluth1</strain>
        <tissue evidence="1">Whole animal</tissue>
    </source>
</reference>
<comment type="caution">
    <text evidence="1">The sequence shown here is derived from an EMBL/GenBank/DDBJ whole genome shotgun (WGS) entry which is preliminary data.</text>
</comment>
<evidence type="ECO:0000313" key="1">
    <source>
        <dbReference type="EMBL" id="KAH3794710.1"/>
    </source>
</evidence>
<dbReference type="EMBL" id="JAIWYP010000007">
    <property type="protein sequence ID" value="KAH3794710.1"/>
    <property type="molecule type" value="Genomic_DNA"/>
</dbReference>
<accession>A0A9D4F9F3</accession>
<proteinExistence type="predicted"/>
<name>A0A9D4F9F3_DREPO</name>
<organism evidence="1 2">
    <name type="scientific">Dreissena polymorpha</name>
    <name type="common">Zebra mussel</name>
    <name type="synonym">Mytilus polymorpha</name>
    <dbReference type="NCBI Taxonomy" id="45954"/>
    <lineage>
        <taxon>Eukaryota</taxon>
        <taxon>Metazoa</taxon>
        <taxon>Spiralia</taxon>
        <taxon>Lophotrochozoa</taxon>
        <taxon>Mollusca</taxon>
        <taxon>Bivalvia</taxon>
        <taxon>Autobranchia</taxon>
        <taxon>Heteroconchia</taxon>
        <taxon>Euheterodonta</taxon>
        <taxon>Imparidentia</taxon>
        <taxon>Neoheterodontei</taxon>
        <taxon>Myida</taxon>
        <taxon>Dreissenoidea</taxon>
        <taxon>Dreissenidae</taxon>
        <taxon>Dreissena</taxon>
    </lineage>
</organism>
<evidence type="ECO:0000313" key="2">
    <source>
        <dbReference type="Proteomes" id="UP000828390"/>
    </source>
</evidence>
<gene>
    <name evidence="1" type="ORF">DPMN_148248</name>
</gene>